<dbReference type="InterPro" id="IPR012334">
    <property type="entry name" value="Pectin_lyas_fold"/>
</dbReference>
<dbReference type="Pfam" id="PF04043">
    <property type="entry name" value="PMEI"/>
    <property type="match status" value="1"/>
</dbReference>
<dbReference type="InterPro" id="IPR000070">
    <property type="entry name" value="Pectinesterase_cat"/>
</dbReference>
<evidence type="ECO:0000256" key="4">
    <source>
        <dbReference type="ARBA" id="ARBA00013229"/>
    </source>
</evidence>
<keyword evidence="5 12" id="KW-0378">Hydrolase</keyword>
<evidence type="ECO:0000259" key="14">
    <source>
        <dbReference type="SMART" id="SM00856"/>
    </source>
</evidence>
<evidence type="ECO:0000256" key="1">
    <source>
        <dbReference type="ARBA" id="ARBA00005184"/>
    </source>
</evidence>
<dbReference type="CDD" id="cd15798">
    <property type="entry name" value="PMEI-like_3"/>
    <property type="match status" value="1"/>
</dbReference>
<keyword evidence="13" id="KW-0812">Transmembrane</keyword>
<gene>
    <name evidence="15" type="ORF">CRG98_029177</name>
</gene>
<protein>
    <recommendedName>
        <fullName evidence="4 12">Pectinesterase</fullName>
        <ecNumber evidence="4 12">3.1.1.11</ecNumber>
    </recommendedName>
</protein>
<dbReference type="STRING" id="22663.A0A2I0J2G6"/>
<name>A0A2I0J2G6_PUNGR</name>
<dbReference type="Gene3D" id="1.20.140.40">
    <property type="entry name" value="Invertase/pectin methylesterase inhibitor family protein"/>
    <property type="match status" value="1"/>
</dbReference>
<feature type="domain" description="Pectinesterase inhibitor" evidence="14">
    <location>
        <begin position="69"/>
        <end position="223"/>
    </location>
</feature>
<dbReference type="Gene3D" id="2.160.20.10">
    <property type="entry name" value="Single-stranded right-handed beta-helix, Pectin lyase-like"/>
    <property type="match status" value="1"/>
</dbReference>
<dbReference type="SUPFAM" id="SSF101148">
    <property type="entry name" value="Plant invertase/pectin methylesterase inhibitor"/>
    <property type="match status" value="1"/>
</dbReference>
<evidence type="ECO:0000256" key="6">
    <source>
        <dbReference type="ARBA" id="ARBA00023085"/>
    </source>
</evidence>
<dbReference type="InterPro" id="IPR033131">
    <property type="entry name" value="Pectinesterase_Asp_AS"/>
</dbReference>
<evidence type="ECO:0000256" key="12">
    <source>
        <dbReference type="RuleBase" id="RU000589"/>
    </source>
</evidence>
<dbReference type="InterPro" id="IPR006501">
    <property type="entry name" value="Pectinesterase_inhib_dom"/>
</dbReference>
<comment type="function">
    <text evidence="10">Acts in the modification of cell walls via demethylesterification of cell wall pectin.</text>
</comment>
<dbReference type="InterPro" id="IPR035513">
    <property type="entry name" value="Invertase/methylesterase_inhib"/>
</dbReference>
<dbReference type="AlphaFoldDB" id="A0A2I0J2G6"/>
<evidence type="ECO:0000256" key="7">
    <source>
        <dbReference type="ARBA" id="ARBA00023157"/>
    </source>
</evidence>
<proteinExistence type="inferred from homology"/>
<keyword evidence="13" id="KW-1133">Transmembrane helix</keyword>
<dbReference type="FunFam" id="1.20.140.40:FF:000001">
    <property type="entry name" value="Pectinesterase"/>
    <property type="match status" value="1"/>
</dbReference>
<dbReference type="EMBL" id="PGOL01002115">
    <property type="protein sequence ID" value="PKI50427.1"/>
    <property type="molecule type" value="Genomic_DNA"/>
</dbReference>
<dbReference type="GO" id="GO:0045490">
    <property type="term" value="P:pectin catabolic process"/>
    <property type="evidence" value="ECO:0007669"/>
    <property type="project" value="UniProtKB-UniRule"/>
</dbReference>
<reference evidence="15 16" key="1">
    <citation type="submission" date="2017-11" db="EMBL/GenBank/DDBJ databases">
        <title>De-novo sequencing of pomegranate (Punica granatum L.) genome.</title>
        <authorList>
            <person name="Akparov Z."/>
            <person name="Amiraslanov A."/>
            <person name="Hajiyeva S."/>
            <person name="Abbasov M."/>
            <person name="Kaur K."/>
            <person name="Hamwieh A."/>
            <person name="Solovyev V."/>
            <person name="Salamov A."/>
            <person name="Braich B."/>
            <person name="Kosarev P."/>
            <person name="Mahmoud A."/>
            <person name="Hajiyev E."/>
            <person name="Babayeva S."/>
            <person name="Izzatullayeva V."/>
            <person name="Mammadov A."/>
            <person name="Mammadov A."/>
            <person name="Sharifova S."/>
            <person name="Ojaghi J."/>
            <person name="Eynullazada K."/>
            <person name="Bayramov B."/>
            <person name="Abdulazimova A."/>
            <person name="Shahmuradov I."/>
        </authorList>
    </citation>
    <scope>NUCLEOTIDE SEQUENCE [LARGE SCALE GENOMIC DNA]</scope>
    <source>
        <strain evidence="16">cv. AG2017</strain>
        <tissue evidence="15">Leaf</tissue>
    </source>
</reference>
<dbReference type="PANTHER" id="PTHR31707">
    <property type="entry name" value="PECTINESTERASE"/>
    <property type="match status" value="1"/>
</dbReference>
<accession>A0A2I0J2G6</accession>
<dbReference type="PROSITE" id="PS00503">
    <property type="entry name" value="PECTINESTERASE_2"/>
    <property type="match status" value="1"/>
</dbReference>
<dbReference type="EC" id="3.1.1.11" evidence="4 12"/>
<evidence type="ECO:0000256" key="9">
    <source>
        <dbReference type="ARBA" id="ARBA00047928"/>
    </source>
</evidence>
<dbReference type="FunFam" id="2.160.20.10:FF:000001">
    <property type="entry name" value="Pectinesterase"/>
    <property type="match status" value="1"/>
</dbReference>
<comment type="pathway">
    <text evidence="1 12">Glycan metabolism; pectin degradation; 2-dehydro-3-deoxy-D-gluconate from pectin: step 1/5.</text>
</comment>
<dbReference type="InterPro" id="IPR011050">
    <property type="entry name" value="Pectin_lyase_fold/virulence"/>
</dbReference>
<keyword evidence="6 12" id="KW-0063">Aspartyl esterase</keyword>
<comment type="similarity">
    <text evidence="2">In the N-terminal section; belongs to the PMEI family.</text>
</comment>
<dbReference type="GO" id="GO:0042545">
    <property type="term" value="P:cell wall modification"/>
    <property type="evidence" value="ECO:0007669"/>
    <property type="project" value="UniProtKB-UniRule"/>
</dbReference>
<dbReference type="Proteomes" id="UP000233551">
    <property type="component" value="Unassembled WGS sequence"/>
</dbReference>
<evidence type="ECO:0000256" key="3">
    <source>
        <dbReference type="ARBA" id="ARBA00007786"/>
    </source>
</evidence>
<evidence type="ECO:0000256" key="10">
    <source>
        <dbReference type="ARBA" id="ARBA00057335"/>
    </source>
</evidence>
<feature type="active site" evidence="11">
    <location>
        <position position="422"/>
    </location>
</feature>
<keyword evidence="7" id="KW-1015">Disulfide bond</keyword>
<dbReference type="SMART" id="SM00856">
    <property type="entry name" value="PMEI"/>
    <property type="match status" value="1"/>
</dbReference>
<keyword evidence="8" id="KW-0325">Glycoprotein</keyword>
<organism evidence="15 16">
    <name type="scientific">Punica granatum</name>
    <name type="common">Pomegranate</name>
    <dbReference type="NCBI Taxonomy" id="22663"/>
    <lineage>
        <taxon>Eukaryota</taxon>
        <taxon>Viridiplantae</taxon>
        <taxon>Streptophyta</taxon>
        <taxon>Embryophyta</taxon>
        <taxon>Tracheophyta</taxon>
        <taxon>Spermatophyta</taxon>
        <taxon>Magnoliopsida</taxon>
        <taxon>eudicotyledons</taxon>
        <taxon>Gunneridae</taxon>
        <taxon>Pentapetalae</taxon>
        <taxon>rosids</taxon>
        <taxon>malvids</taxon>
        <taxon>Myrtales</taxon>
        <taxon>Lythraceae</taxon>
        <taxon>Punica</taxon>
    </lineage>
</organism>
<evidence type="ECO:0000256" key="13">
    <source>
        <dbReference type="SAM" id="Phobius"/>
    </source>
</evidence>
<comment type="caution">
    <text evidence="15">The sequence shown here is derived from an EMBL/GenBank/DDBJ whole genome shotgun (WGS) entry which is preliminary data.</text>
</comment>
<evidence type="ECO:0000313" key="16">
    <source>
        <dbReference type="Proteomes" id="UP000233551"/>
    </source>
</evidence>
<sequence>MDSVQSLKGYGKVDETDDRALRRKLSWQRFFIAVCSIILIAAVVTIAIGISLRKKHGGSGSTSALSGMTPSASIKAVCNVTLYPDSCFSSISKDKNSNTTDPVEIFKISLLVAMRELVGVDDHSNELLSQVNDTLELSTLGVCQEVLADAVNALNESISIADVKGGEIISAKKIGDLRTWLSTVVSNQETCLDSLEDANSTHLDDMKLAMTNSTEYSSNSLAIVTKIMGLLSKFHIPMHRRLLRFGVSDDPEFPTWLSPADRRLLQETNPTPHLVVAQDGTGNYTTITEALEAVPDKSSSRSVIYVKAGTYEDNVILTKNKWNVMIYGDGMTETIVTGSKNFVDGTSTLATATFTAKGKGFIARDMGFMNTAGPKKHQAVAFRSASDLSVMYRCYFDAYQDTLYAHTNRQFYRECDITGTVDFIFGYGVVVIQNCNIRPRQPIAGQINTITAQGRSDPNLKSGISIQGCTITANGNLTAQTYLGRPWKAYSTTVFMQSSLGSFINPKGWTEWVRNVIPPSTIFYGEYLNTGPGSDTSGRVTWPGYKPALTSALAGSFTVNSFIDGSTWLPQLSLPFDSSL</sequence>
<evidence type="ECO:0000313" key="15">
    <source>
        <dbReference type="EMBL" id="PKI50427.1"/>
    </source>
</evidence>
<dbReference type="NCBIfam" id="TIGR01614">
    <property type="entry name" value="PME_inhib"/>
    <property type="match status" value="1"/>
</dbReference>
<evidence type="ECO:0000256" key="8">
    <source>
        <dbReference type="ARBA" id="ARBA00023180"/>
    </source>
</evidence>
<comment type="catalytic activity">
    <reaction evidence="9 12">
        <text>[(1-&gt;4)-alpha-D-galacturonosyl methyl ester](n) + n H2O = [(1-&gt;4)-alpha-D-galacturonosyl](n) + n methanol + n H(+)</text>
        <dbReference type="Rhea" id="RHEA:22380"/>
        <dbReference type="Rhea" id="RHEA-COMP:14570"/>
        <dbReference type="Rhea" id="RHEA-COMP:14573"/>
        <dbReference type="ChEBI" id="CHEBI:15377"/>
        <dbReference type="ChEBI" id="CHEBI:15378"/>
        <dbReference type="ChEBI" id="CHEBI:17790"/>
        <dbReference type="ChEBI" id="CHEBI:140522"/>
        <dbReference type="ChEBI" id="CHEBI:140523"/>
        <dbReference type="EC" id="3.1.1.11"/>
    </reaction>
</comment>
<dbReference type="SUPFAM" id="SSF51126">
    <property type="entry name" value="Pectin lyase-like"/>
    <property type="match status" value="1"/>
</dbReference>
<dbReference type="GO" id="GO:0030599">
    <property type="term" value="F:pectinesterase activity"/>
    <property type="evidence" value="ECO:0007669"/>
    <property type="project" value="UniProtKB-UniRule"/>
</dbReference>
<keyword evidence="16" id="KW-1185">Reference proteome</keyword>
<comment type="similarity">
    <text evidence="3">In the C-terminal section; belongs to the pectinesterase family.</text>
</comment>
<evidence type="ECO:0000256" key="5">
    <source>
        <dbReference type="ARBA" id="ARBA00022801"/>
    </source>
</evidence>
<feature type="transmembrane region" description="Helical" evidence="13">
    <location>
        <begin position="30"/>
        <end position="52"/>
    </location>
</feature>
<evidence type="ECO:0000256" key="2">
    <source>
        <dbReference type="ARBA" id="ARBA00006027"/>
    </source>
</evidence>
<keyword evidence="13" id="KW-0472">Membrane</keyword>
<dbReference type="UniPathway" id="UPA00545">
    <property type="reaction ID" value="UER00823"/>
</dbReference>
<dbReference type="Pfam" id="PF01095">
    <property type="entry name" value="Pectinesterase"/>
    <property type="match status" value="1"/>
</dbReference>
<evidence type="ECO:0000256" key="11">
    <source>
        <dbReference type="PROSITE-ProRule" id="PRU10040"/>
    </source>
</evidence>
<dbReference type="GO" id="GO:0004857">
    <property type="term" value="F:enzyme inhibitor activity"/>
    <property type="evidence" value="ECO:0007669"/>
    <property type="project" value="InterPro"/>
</dbReference>